<organism evidence="2 3">
    <name type="scientific">Plenodomus tracheiphilus IPT5</name>
    <dbReference type="NCBI Taxonomy" id="1408161"/>
    <lineage>
        <taxon>Eukaryota</taxon>
        <taxon>Fungi</taxon>
        <taxon>Dikarya</taxon>
        <taxon>Ascomycota</taxon>
        <taxon>Pezizomycotina</taxon>
        <taxon>Dothideomycetes</taxon>
        <taxon>Pleosporomycetidae</taxon>
        <taxon>Pleosporales</taxon>
        <taxon>Pleosporineae</taxon>
        <taxon>Leptosphaeriaceae</taxon>
        <taxon>Plenodomus</taxon>
    </lineage>
</organism>
<evidence type="ECO:0000256" key="1">
    <source>
        <dbReference type="SAM" id="MobiDB-lite"/>
    </source>
</evidence>
<dbReference type="Proteomes" id="UP000799423">
    <property type="component" value="Unassembled WGS sequence"/>
</dbReference>
<evidence type="ECO:0000313" key="3">
    <source>
        <dbReference type="Proteomes" id="UP000799423"/>
    </source>
</evidence>
<dbReference type="EMBL" id="MU006319">
    <property type="protein sequence ID" value="KAF2848230.1"/>
    <property type="molecule type" value="Genomic_DNA"/>
</dbReference>
<gene>
    <name evidence="2" type="ORF">T440DRAFT_536828</name>
</gene>
<sequence length="90" mass="9745">MKPMFESNEVKGSFLTTLPDTMDNVINNLSAQGLTKYVDLEPKILDIADKHSLDTNGSLSAAFAARQSNSRQGCQNTRAMKPPPGADECT</sequence>
<keyword evidence="3" id="KW-1185">Reference proteome</keyword>
<feature type="compositionally biased region" description="Pro residues" evidence="1">
    <location>
        <begin position="81"/>
        <end position="90"/>
    </location>
</feature>
<reference evidence="2" key="1">
    <citation type="submission" date="2020-01" db="EMBL/GenBank/DDBJ databases">
        <authorList>
            <consortium name="DOE Joint Genome Institute"/>
            <person name="Haridas S."/>
            <person name="Albert R."/>
            <person name="Binder M."/>
            <person name="Bloem J."/>
            <person name="Labutti K."/>
            <person name="Salamov A."/>
            <person name="Andreopoulos B."/>
            <person name="Baker S.E."/>
            <person name="Barry K."/>
            <person name="Bills G."/>
            <person name="Bluhm B.H."/>
            <person name="Cannon C."/>
            <person name="Castanera R."/>
            <person name="Culley D.E."/>
            <person name="Daum C."/>
            <person name="Ezra D."/>
            <person name="Gonzalez J.B."/>
            <person name="Henrissat B."/>
            <person name="Kuo A."/>
            <person name="Liang C."/>
            <person name="Lipzen A."/>
            <person name="Lutzoni F."/>
            <person name="Magnuson J."/>
            <person name="Mondo S."/>
            <person name="Nolan M."/>
            <person name="Ohm R."/>
            <person name="Pangilinan J."/>
            <person name="Park H.-J."/>
            <person name="Ramirez L."/>
            <person name="Alfaro M."/>
            <person name="Sun H."/>
            <person name="Tritt A."/>
            <person name="Yoshinaga Y."/>
            <person name="Zwiers L.-H."/>
            <person name="Turgeon B.G."/>
            <person name="Goodwin S.B."/>
            <person name="Spatafora J.W."/>
            <person name="Crous P.W."/>
            <person name="Grigoriev I.V."/>
        </authorList>
    </citation>
    <scope>NUCLEOTIDE SEQUENCE</scope>
    <source>
        <strain evidence="2">IPT5</strain>
    </source>
</reference>
<proteinExistence type="predicted"/>
<evidence type="ECO:0000313" key="2">
    <source>
        <dbReference type="EMBL" id="KAF2848230.1"/>
    </source>
</evidence>
<dbReference type="AlphaFoldDB" id="A0A6A7AYA3"/>
<accession>A0A6A7AYA3</accession>
<feature type="region of interest" description="Disordered" evidence="1">
    <location>
        <begin position="67"/>
        <end position="90"/>
    </location>
</feature>
<dbReference type="OrthoDB" id="3791653at2759"/>
<protein>
    <submittedName>
        <fullName evidence="2">Uncharacterized protein</fullName>
    </submittedName>
</protein>
<name>A0A6A7AYA3_9PLEO</name>
<feature type="compositionally biased region" description="Polar residues" evidence="1">
    <location>
        <begin position="67"/>
        <end position="78"/>
    </location>
</feature>